<dbReference type="EMBL" id="CP012559">
    <property type="protein sequence ID" value="ALB29118.1"/>
    <property type="molecule type" value="Genomic_DNA"/>
</dbReference>
<evidence type="ECO:0000256" key="1">
    <source>
        <dbReference type="SAM" id="MobiDB-lite"/>
    </source>
</evidence>
<protein>
    <recommendedName>
        <fullName evidence="4">Uracil-DNA glycosylase-like domain-containing protein</fullName>
    </recommendedName>
</protein>
<sequence length="356" mass="41697">MKRSKAEIRDELLKIDTGFKDGKDEIGVDSFASFLTTKGKFPSNDDIEKEFKERGIESFTPKDFQSKKSNSGESQEALFDKNSFEFPDNFFNKDEDFNNKYMFVGLNAAFREGKNEYSNWRNFRDVKRPTNTYKLYVQTNERLANNKSRFGGCYITDVIKHKEDSNAGNVMRDFLIRNKLSFLKSSKEDLENGVYDDERVSQFLKWQKNRNENRKNKSADGINYKKETLTKDDFKKINEENKKNLLNSVEIFVQECLIIKPKYIIAIGKDAKRVLDEMSKSKLFLEVLHNEEGDSNSEAEVLKTLKENCVEITHYATHRIPVENDPDKERGYSFKEWLEYAPTELSDRLKIKEPKK</sequence>
<evidence type="ECO:0000313" key="2">
    <source>
        <dbReference type="EMBL" id="ALB29118.1"/>
    </source>
</evidence>
<evidence type="ECO:0008006" key="4">
    <source>
        <dbReference type="Google" id="ProtNLM"/>
    </source>
</evidence>
<feature type="region of interest" description="Disordered" evidence="1">
    <location>
        <begin position="53"/>
        <end position="72"/>
    </location>
</feature>
<reference evidence="2 3" key="1">
    <citation type="submission" date="2015-08" db="EMBL/GenBank/DDBJ databases">
        <title>Genomic sequence of Lactobacillus heilongjiangensis DSM 28069, isolated from Chinese traditional pickle.</title>
        <authorList>
            <person name="Jiang X."/>
            <person name="Zheng B."/>
            <person name="Cheng H."/>
        </authorList>
    </citation>
    <scope>NUCLEOTIDE SEQUENCE [LARGE SCALE GENOMIC DNA]</scope>
    <source>
        <strain evidence="2 3">DSM 28069</strain>
    </source>
</reference>
<keyword evidence="3" id="KW-1185">Reference proteome</keyword>
<dbReference type="RefSeq" id="WP_041499631.1">
    <property type="nucleotide sequence ID" value="NZ_BJDV01000001.1"/>
</dbReference>
<dbReference type="KEGG" id="lhi:JP39_06920"/>
<evidence type="ECO:0000313" key="3">
    <source>
        <dbReference type="Proteomes" id="UP000061546"/>
    </source>
</evidence>
<dbReference type="Proteomes" id="UP000061546">
    <property type="component" value="Chromosome"/>
</dbReference>
<proteinExistence type="predicted"/>
<gene>
    <name evidence="2" type="ORF">JP39_06920</name>
</gene>
<name>A0A0K2LD65_9LACO</name>
<dbReference type="OrthoDB" id="2276328at2"/>
<dbReference type="AlphaFoldDB" id="A0A0K2LD65"/>
<accession>A0A0K2LD65</accession>
<organism evidence="2 3">
    <name type="scientific">Companilactobacillus heilongjiangensis</name>
    <dbReference type="NCBI Taxonomy" id="1074467"/>
    <lineage>
        <taxon>Bacteria</taxon>
        <taxon>Bacillati</taxon>
        <taxon>Bacillota</taxon>
        <taxon>Bacilli</taxon>
        <taxon>Lactobacillales</taxon>
        <taxon>Lactobacillaceae</taxon>
        <taxon>Companilactobacillus</taxon>
    </lineage>
</organism>